<sequence length="55" mass="6450">MVFKKKANHEEIVLSNKTRRVTDEEIDFVLQKLTNETRSSSEITRTQNTVDIQLD</sequence>
<dbReference type="Gene3D" id="3.40.1720.10">
    <property type="entry name" value="Streptococcus thermophilus LMG 18311 protein like"/>
    <property type="match status" value="1"/>
</dbReference>
<organism evidence="1 2">
    <name type="scientific">Liquorilactobacillus satsumensis DSM 16230 = JCM 12392</name>
    <dbReference type="NCBI Taxonomy" id="1423801"/>
    <lineage>
        <taxon>Bacteria</taxon>
        <taxon>Bacillati</taxon>
        <taxon>Bacillota</taxon>
        <taxon>Bacilli</taxon>
        <taxon>Lactobacillales</taxon>
        <taxon>Lactobacillaceae</taxon>
        <taxon>Liquorilactobacillus</taxon>
    </lineage>
</organism>
<dbReference type="PATRIC" id="fig|1423801.4.peg.1340"/>
<reference evidence="1 2" key="1">
    <citation type="journal article" date="2015" name="Genome Announc.">
        <title>Expanding the biotechnology potential of lactobacilli through comparative genomics of 213 strains and associated genera.</title>
        <authorList>
            <person name="Sun Z."/>
            <person name="Harris H.M."/>
            <person name="McCann A."/>
            <person name="Guo C."/>
            <person name="Argimon S."/>
            <person name="Zhang W."/>
            <person name="Yang X."/>
            <person name="Jeffery I.B."/>
            <person name="Cooney J.C."/>
            <person name="Kagawa T.F."/>
            <person name="Liu W."/>
            <person name="Song Y."/>
            <person name="Salvetti E."/>
            <person name="Wrobel A."/>
            <person name="Rasinkangas P."/>
            <person name="Parkhill J."/>
            <person name="Rea M.C."/>
            <person name="O'Sullivan O."/>
            <person name="Ritari J."/>
            <person name="Douillard F.P."/>
            <person name="Paul Ross R."/>
            <person name="Yang R."/>
            <person name="Briner A.E."/>
            <person name="Felis G.E."/>
            <person name="de Vos W.M."/>
            <person name="Barrangou R."/>
            <person name="Klaenhammer T.R."/>
            <person name="Caufield P.W."/>
            <person name="Cui Y."/>
            <person name="Zhang H."/>
            <person name="O'Toole P.W."/>
        </authorList>
    </citation>
    <scope>NUCLEOTIDE SEQUENCE [LARGE SCALE GENOMIC DNA]</scope>
    <source>
        <strain evidence="1 2">DSM 16230</strain>
    </source>
</reference>
<dbReference type="EMBL" id="AZFQ01000050">
    <property type="protein sequence ID" value="KRL97743.1"/>
    <property type="molecule type" value="Genomic_DNA"/>
</dbReference>
<evidence type="ECO:0000313" key="1">
    <source>
        <dbReference type="EMBL" id="KRL97743.1"/>
    </source>
</evidence>
<evidence type="ECO:0000313" key="2">
    <source>
        <dbReference type="Proteomes" id="UP000051166"/>
    </source>
</evidence>
<keyword evidence="2" id="KW-1185">Reference proteome</keyword>
<accession>A0A0R1UWV9</accession>
<dbReference type="Proteomes" id="UP000051166">
    <property type="component" value="Unassembled WGS sequence"/>
</dbReference>
<protein>
    <submittedName>
        <fullName evidence="1">Uncharacterized protein</fullName>
    </submittedName>
</protein>
<dbReference type="InterPro" id="IPR014959">
    <property type="entry name" value="DUF1827"/>
</dbReference>
<dbReference type="InterPro" id="IPR038226">
    <property type="entry name" value="LMG18311-like_sf"/>
</dbReference>
<name>A0A0R1UWV9_9LACO</name>
<dbReference type="Pfam" id="PF08860">
    <property type="entry name" value="DUF1827"/>
    <property type="match status" value="1"/>
</dbReference>
<dbReference type="AlphaFoldDB" id="A0A0R1UWV9"/>
<proteinExistence type="predicted"/>
<gene>
    <name evidence="1" type="ORF">FD50_GL001310</name>
</gene>
<comment type="caution">
    <text evidence="1">The sequence shown here is derived from an EMBL/GenBank/DDBJ whole genome shotgun (WGS) entry which is preliminary data.</text>
</comment>